<evidence type="ECO:0000313" key="2">
    <source>
        <dbReference type="EMBL" id="QEG21170.1"/>
    </source>
</evidence>
<proteinExistence type="predicted"/>
<feature type="domain" description="Phospholipid/glycerol acyltransferase" evidence="1">
    <location>
        <begin position="63"/>
        <end position="193"/>
    </location>
</feature>
<dbReference type="Pfam" id="PF01553">
    <property type="entry name" value="Acyltransferase"/>
    <property type="match status" value="1"/>
</dbReference>
<keyword evidence="2" id="KW-0012">Acyltransferase</keyword>
<organism evidence="2 3">
    <name type="scientific">Mariniblastus fucicola</name>
    <dbReference type="NCBI Taxonomy" id="980251"/>
    <lineage>
        <taxon>Bacteria</taxon>
        <taxon>Pseudomonadati</taxon>
        <taxon>Planctomycetota</taxon>
        <taxon>Planctomycetia</taxon>
        <taxon>Pirellulales</taxon>
        <taxon>Pirellulaceae</taxon>
        <taxon>Mariniblastus</taxon>
    </lineage>
</organism>
<evidence type="ECO:0000259" key="1">
    <source>
        <dbReference type="SMART" id="SM00563"/>
    </source>
</evidence>
<dbReference type="KEGG" id="mff:MFFC18_10240"/>
<name>A0A5B9P8H7_9BACT</name>
<dbReference type="EMBL" id="CP042912">
    <property type="protein sequence ID" value="QEG21170.1"/>
    <property type="molecule type" value="Genomic_DNA"/>
</dbReference>
<evidence type="ECO:0000313" key="3">
    <source>
        <dbReference type="Proteomes" id="UP000322214"/>
    </source>
</evidence>
<dbReference type="RefSeq" id="WP_075081814.1">
    <property type="nucleotide sequence ID" value="NZ_CP042912.1"/>
</dbReference>
<dbReference type="SUPFAM" id="SSF69593">
    <property type="entry name" value="Glycerol-3-phosphate (1)-acyltransferase"/>
    <property type="match status" value="1"/>
</dbReference>
<dbReference type="CDD" id="cd07989">
    <property type="entry name" value="LPLAT_AGPAT-like"/>
    <property type="match status" value="1"/>
</dbReference>
<dbReference type="OrthoDB" id="9806008at2"/>
<dbReference type="AlphaFoldDB" id="A0A5B9P8H7"/>
<gene>
    <name evidence="2" type="ORF">MFFC18_10240</name>
</gene>
<keyword evidence="2" id="KW-0808">Transferase</keyword>
<dbReference type="GO" id="GO:0016746">
    <property type="term" value="F:acyltransferase activity"/>
    <property type="evidence" value="ECO:0007669"/>
    <property type="project" value="UniProtKB-KW"/>
</dbReference>
<dbReference type="STRING" id="980251.GCA_001642875_01916"/>
<dbReference type="InterPro" id="IPR002123">
    <property type="entry name" value="Plipid/glycerol_acylTrfase"/>
</dbReference>
<dbReference type="SMART" id="SM00563">
    <property type="entry name" value="PlsC"/>
    <property type="match status" value="1"/>
</dbReference>
<reference evidence="2 3" key="1">
    <citation type="submission" date="2019-08" db="EMBL/GenBank/DDBJ databases">
        <title>Deep-cultivation of Planctomycetes and their phenomic and genomic characterization uncovers novel biology.</title>
        <authorList>
            <person name="Wiegand S."/>
            <person name="Jogler M."/>
            <person name="Boedeker C."/>
            <person name="Pinto D."/>
            <person name="Vollmers J."/>
            <person name="Rivas-Marin E."/>
            <person name="Kohn T."/>
            <person name="Peeters S.H."/>
            <person name="Heuer A."/>
            <person name="Rast P."/>
            <person name="Oberbeckmann S."/>
            <person name="Bunk B."/>
            <person name="Jeske O."/>
            <person name="Meyerdierks A."/>
            <person name="Storesund J.E."/>
            <person name="Kallscheuer N."/>
            <person name="Luecker S."/>
            <person name="Lage O.M."/>
            <person name="Pohl T."/>
            <person name="Merkel B.J."/>
            <person name="Hornburger P."/>
            <person name="Mueller R.-W."/>
            <person name="Bruemmer F."/>
            <person name="Labrenz M."/>
            <person name="Spormann A.M."/>
            <person name="Op den Camp H."/>
            <person name="Overmann J."/>
            <person name="Amann R."/>
            <person name="Jetten M.S.M."/>
            <person name="Mascher T."/>
            <person name="Medema M.H."/>
            <person name="Devos D.P."/>
            <person name="Kaster A.-K."/>
            <person name="Ovreas L."/>
            <person name="Rohde M."/>
            <person name="Galperin M.Y."/>
            <person name="Jogler C."/>
        </authorList>
    </citation>
    <scope>NUCLEOTIDE SEQUENCE [LARGE SCALE GENOMIC DNA]</scope>
    <source>
        <strain evidence="2 3">FC18</strain>
    </source>
</reference>
<protein>
    <submittedName>
        <fullName evidence="2">Acyltransferase</fullName>
    </submittedName>
</protein>
<accession>A0A5B9P8H7</accession>
<sequence>MQRSIFIEKPYKFTPAIKATWPQKLYRGLGLHRVTLRRREGVWDHEVRGAEKLRASIDAGHAVLMTPNHPRLADPAALHNLGIAAGCPLYFMASWHLFNQGAAIRFVVRMMGAFSVNREGMDRTAIDHAIEILKTAERPLVIFPEGTTSRTNDQLMALMDGPSFIARTAAKRRAKEELGSGKVVAHPIALKYVFQGDVDEAAGEVLTELERRLSWSPQTDLPLVDRIVKVGDALLKIKELQYHCPVPEGTFLRKRQSNMVDHLLHPLEEEWLGGPQNGGIQIRIKNLRVKIFPDMIGDTLNLSERRRRWEHLERTYLAQQIDCYPDQYVTEHPSVDRLLETVEKFEEDFTDKCRIHGHLKSIIVVGDPIEVSTKRERGLDYDPLMAEIRERLEAMLLELRKESRMYESDK</sequence>
<keyword evidence="3" id="KW-1185">Reference proteome</keyword>
<dbReference type="Proteomes" id="UP000322214">
    <property type="component" value="Chromosome"/>
</dbReference>